<dbReference type="InterPro" id="IPR006357">
    <property type="entry name" value="HAD-SF_hydro_IIA"/>
</dbReference>
<dbReference type="InterPro" id="IPR029012">
    <property type="entry name" value="Helix_hairpin_bin_sf"/>
</dbReference>
<protein>
    <recommendedName>
        <fullName evidence="6">Haloacid dehalogenase-like hydrolase domain-containing 5</fullName>
    </recommendedName>
</protein>
<dbReference type="NCBIfam" id="TIGR01460">
    <property type="entry name" value="HAD-SF-IIA"/>
    <property type="match status" value="1"/>
</dbReference>
<comment type="similarity">
    <text evidence="2">Belongs to the ISY1 family.</text>
</comment>
<evidence type="ECO:0000256" key="1">
    <source>
        <dbReference type="ARBA" id="ARBA00004123"/>
    </source>
</evidence>
<dbReference type="Pfam" id="PF13344">
    <property type="entry name" value="Hydrolase_6"/>
    <property type="match status" value="1"/>
</dbReference>
<evidence type="ECO:0000256" key="5">
    <source>
        <dbReference type="ARBA" id="ARBA00023242"/>
    </source>
</evidence>
<comment type="caution">
    <text evidence="7">The sequence shown here is derived from an EMBL/GenBank/DDBJ whole genome shotgun (WGS) entry which is preliminary data.</text>
</comment>
<dbReference type="GO" id="GO:0000350">
    <property type="term" value="P:generation of catalytic spliceosome for second transesterification step"/>
    <property type="evidence" value="ECO:0007669"/>
    <property type="project" value="InterPro"/>
</dbReference>
<keyword evidence="4" id="KW-0732">Signal</keyword>
<evidence type="ECO:0000256" key="2">
    <source>
        <dbReference type="ARBA" id="ARBA00007002"/>
    </source>
</evidence>
<dbReference type="Proteomes" id="UP000438429">
    <property type="component" value="Unassembled WGS sequence"/>
</dbReference>
<evidence type="ECO:0000256" key="3">
    <source>
        <dbReference type="ARBA" id="ARBA00007958"/>
    </source>
</evidence>
<dbReference type="PANTHER" id="PTHR13021">
    <property type="entry name" value="PRE-MRNA-SPLICING FACTOR ISY1"/>
    <property type="match status" value="1"/>
</dbReference>
<dbReference type="FunFam" id="3.40.50.1000:FF:000081">
    <property type="entry name" value="Haloacid dehalogenase like hydrolase domain containing 5"/>
    <property type="match status" value="1"/>
</dbReference>
<reference evidence="7 8" key="1">
    <citation type="submission" date="2019-06" db="EMBL/GenBank/DDBJ databases">
        <title>Draft genomes of female and male turbot (Scophthalmus maximus).</title>
        <authorList>
            <person name="Xu H."/>
            <person name="Xu X.-W."/>
            <person name="Shao C."/>
            <person name="Chen S."/>
        </authorList>
    </citation>
    <scope>NUCLEOTIDE SEQUENCE [LARGE SCALE GENOMIC DNA]</scope>
    <source>
        <strain evidence="7">Ysfricsl-2016a</strain>
        <tissue evidence="7">Blood</tissue>
    </source>
</reference>
<dbReference type="NCBIfam" id="TIGR01456">
    <property type="entry name" value="CECR5"/>
    <property type="match status" value="1"/>
</dbReference>
<sequence>MCRLLFEQLHQARNAEKAMTALARFRQAQLEEGKVRERRPFLASECSELPKAEKWRRQIISEISKKVAQIQNVAAVELLVSARNVWFWETYLCCWIKISSKSIHNENNGHLISDDVFAFQRFGPRMLDHEGKEVPGNRGYKYFGAARDLPGVRELFEKEPAPALRRTRAELMKEVDAEYYGYRDEDDGVLLPLEAQHEKQVVVEAVQKWKTEKESRLAGEKLPEEEEEEENIYTIHKDEAGVLFDVDGVLLRGGAVIPAARRAFRKLLDQNNNFLFPVVFVTNAGSCQRHHKAQQLSHLLEVQIAPEQVVLSHSPLQMLKGFHDKCVLVSGQGPVTDIANTLGFQNVVTIEQLRDHHHLLDMVDHNRRPKLPSTHLQTLPKIEAIILFGEPVRWETNLQLLIDVLLTNGSPGYEYDAHLSTQLPVLACNMDLMWMAEAPSPRFGHGMFLLCLESVYRKLTGRELQYQALLGKPSLLTYQYAEHLLRLQNNNHRITTIYAIGDNLMTDIYGANLYNRYLAQQHAAMATSTKFVAQGTVSQVTMAVPEEELVSTAAQCHSLLVCTGVYNPRFPLPTTITETVFDGHRDLVLEPDLVQPSHVVADVEAAVDLLLQEEGYVIPEH</sequence>
<dbReference type="SUPFAM" id="SSF56784">
    <property type="entry name" value="HAD-like"/>
    <property type="match status" value="1"/>
</dbReference>
<evidence type="ECO:0000313" key="8">
    <source>
        <dbReference type="Proteomes" id="UP000438429"/>
    </source>
</evidence>
<name>A0A6A4SUD7_SCOMX</name>
<proteinExistence type="inferred from homology"/>
<comment type="similarity">
    <text evidence="3">Belongs to the HAD-like hydrolase superfamily.</text>
</comment>
<dbReference type="Gene3D" id="3.40.50.1000">
    <property type="entry name" value="HAD superfamily/HAD-like"/>
    <property type="match status" value="2"/>
</dbReference>
<dbReference type="InterPro" id="IPR036412">
    <property type="entry name" value="HAD-like_sf"/>
</dbReference>
<evidence type="ECO:0000256" key="4">
    <source>
        <dbReference type="ARBA" id="ARBA00022729"/>
    </source>
</evidence>
<dbReference type="AlphaFoldDB" id="A0A6A4SUD7"/>
<dbReference type="Gene3D" id="1.10.287.660">
    <property type="entry name" value="Helix hairpin bin"/>
    <property type="match status" value="1"/>
</dbReference>
<dbReference type="InterPro" id="IPR023214">
    <property type="entry name" value="HAD_sf"/>
</dbReference>
<dbReference type="InterPro" id="IPR009360">
    <property type="entry name" value="Isy1"/>
</dbReference>
<evidence type="ECO:0000313" key="7">
    <source>
        <dbReference type="EMBL" id="KAF0034661.1"/>
    </source>
</evidence>
<organism evidence="7 8">
    <name type="scientific">Scophthalmus maximus</name>
    <name type="common">Turbot</name>
    <name type="synonym">Psetta maxima</name>
    <dbReference type="NCBI Taxonomy" id="52904"/>
    <lineage>
        <taxon>Eukaryota</taxon>
        <taxon>Metazoa</taxon>
        <taxon>Chordata</taxon>
        <taxon>Craniata</taxon>
        <taxon>Vertebrata</taxon>
        <taxon>Euteleostomi</taxon>
        <taxon>Actinopterygii</taxon>
        <taxon>Neopterygii</taxon>
        <taxon>Teleostei</taxon>
        <taxon>Neoteleostei</taxon>
        <taxon>Acanthomorphata</taxon>
        <taxon>Carangaria</taxon>
        <taxon>Pleuronectiformes</taxon>
        <taxon>Pleuronectoidei</taxon>
        <taxon>Scophthalmidae</taxon>
        <taxon>Scophthalmus</taxon>
    </lineage>
</organism>
<dbReference type="SUPFAM" id="SSF140102">
    <property type="entry name" value="ISY1 domain-like"/>
    <property type="match status" value="1"/>
</dbReference>
<comment type="subcellular location">
    <subcellularLocation>
        <location evidence="1">Nucleus</location>
    </subcellularLocation>
</comment>
<accession>A0A6A4SUD7</accession>
<evidence type="ECO:0000256" key="6">
    <source>
        <dbReference type="ARBA" id="ARBA00069384"/>
    </source>
</evidence>
<dbReference type="Pfam" id="PF06246">
    <property type="entry name" value="Isy1"/>
    <property type="match status" value="2"/>
</dbReference>
<keyword evidence="5" id="KW-0539">Nucleus</keyword>
<dbReference type="InterPro" id="IPR037200">
    <property type="entry name" value="Isy1_sf"/>
</dbReference>
<dbReference type="EMBL" id="VEVO01000011">
    <property type="protein sequence ID" value="KAF0034661.1"/>
    <property type="molecule type" value="Genomic_DNA"/>
</dbReference>
<dbReference type="GO" id="GO:0005634">
    <property type="term" value="C:nucleus"/>
    <property type="evidence" value="ECO:0007669"/>
    <property type="project" value="UniProtKB-SubCell"/>
</dbReference>
<gene>
    <name evidence="7" type="ORF">F2P81_012419</name>
</gene>
<dbReference type="InterPro" id="IPR006353">
    <property type="entry name" value="HAD-SF_hydro_IIA_CECR5"/>
</dbReference>